<feature type="signal peptide" evidence="1">
    <location>
        <begin position="1"/>
        <end position="19"/>
    </location>
</feature>
<dbReference type="Proteomes" id="UP001597135">
    <property type="component" value="Unassembled WGS sequence"/>
</dbReference>
<dbReference type="EMBL" id="JBHTMU010000001">
    <property type="protein sequence ID" value="MFD1341022.1"/>
    <property type="molecule type" value="Genomic_DNA"/>
</dbReference>
<evidence type="ECO:0000313" key="3">
    <source>
        <dbReference type="Proteomes" id="UP001597135"/>
    </source>
</evidence>
<gene>
    <name evidence="2" type="ORF">ACFQ4E_01150</name>
</gene>
<proteinExistence type="predicted"/>
<evidence type="ECO:0000313" key="2">
    <source>
        <dbReference type="EMBL" id="MFD1341022.1"/>
    </source>
</evidence>
<organism evidence="2 3">
    <name type="scientific">Litorisediminicola beolgyonensis</name>
    <dbReference type="NCBI Taxonomy" id="1173614"/>
    <lineage>
        <taxon>Bacteria</taxon>
        <taxon>Pseudomonadati</taxon>
        <taxon>Pseudomonadota</taxon>
        <taxon>Alphaproteobacteria</taxon>
        <taxon>Rhodobacterales</taxon>
        <taxon>Paracoccaceae</taxon>
        <taxon>Litorisediminicola</taxon>
    </lineage>
</organism>
<name>A0ABW3ZCV2_9RHOB</name>
<evidence type="ECO:0000256" key="1">
    <source>
        <dbReference type="SAM" id="SignalP"/>
    </source>
</evidence>
<reference evidence="3" key="1">
    <citation type="journal article" date="2019" name="Int. J. Syst. Evol. Microbiol.">
        <title>The Global Catalogue of Microorganisms (GCM) 10K type strain sequencing project: providing services to taxonomists for standard genome sequencing and annotation.</title>
        <authorList>
            <consortium name="The Broad Institute Genomics Platform"/>
            <consortium name="The Broad Institute Genome Sequencing Center for Infectious Disease"/>
            <person name="Wu L."/>
            <person name="Ma J."/>
        </authorList>
    </citation>
    <scope>NUCLEOTIDE SEQUENCE [LARGE SCALE GENOMIC DNA]</scope>
    <source>
        <strain evidence="3">CCUG 62953</strain>
    </source>
</reference>
<keyword evidence="3" id="KW-1185">Reference proteome</keyword>
<comment type="caution">
    <text evidence="2">The sequence shown here is derived from an EMBL/GenBank/DDBJ whole genome shotgun (WGS) entry which is preliminary data.</text>
</comment>
<keyword evidence="1" id="KW-0732">Signal</keyword>
<protein>
    <submittedName>
        <fullName evidence="2">Uncharacterized protein</fullName>
    </submittedName>
</protein>
<dbReference type="RefSeq" id="WP_386801078.1">
    <property type="nucleotide sequence ID" value="NZ_JBHTMU010000001.1"/>
</dbReference>
<accession>A0ABW3ZCV2</accession>
<feature type="chain" id="PRO_5045261293" evidence="1">
    <location>
        <begin position="20"/>
        <end position="169"/>
    </location>
</feature>
<sequence length="169" mass="18064">MRAAALALLIALTGTSVPAEGDGGAEKILHGQQLFSRTCLAAMPTMRDAEARVTQAFKTEFARKGTLRPGIEIRTMGPLANVVWQSAAGSRGDRNHCRVIAQGVNMGRAAQIWYDAIAFDGPSGLRLTPIEARPRNYAGLWQVEGNGRDTRLGIGAGTADTVFIALSWK</sequence>